<dbReference type="CDD" id="cd16448">
    <property type="entry name" value="RING-H2"/>
    <property type="match status" value="1"/>
</dbReference>
<dbReference type="SUPFAM" id="SSF57850">
    <property type="entry name" value="RING/U-box"/>
    <property type="match status" value="1"/>
</dbReference>
<evidence type="ECO:0000256" key="2">
    <source>
        <dbReference type="ARBA" id="ARBA00022723"/>
    </source>
</evidence>
<dbReference type="KEGG" id="ngr:NAEGRDRAFT_76653"/>
<evidence type="ECO:0000313" key="9">
    <source>
        <dbReference type="Proteomes" id="UP000006671"/>
    </source>
</evidence>
<dbReference type="OMA" id="HIEEKEC"/>
<evidence type="ECO:0000313" key="8">
    <source>
        <dbReference type="EMBL" id="EFC35690.1"/>
    </source>
</evidence>
<dbReference type="PANTHER" id="PTHR46151:SF18">
    <property type="entry name" value="NEP1-INTERACTING PROTEIN-LIKE 2"/>
    <property type="match status" value="1"/>
</dbReference>
<protein>
    <submittedName>
        <fullName evidence="8">Predicted protein</fullName>
    </submittedName>
</protein>
<keyword evidence="4" id="KW-0862">Zinc</keyword>
<proteinExistence type="predicted"/>
<dbReference type="PROSITE" id="PS50089">
    <property type="entry name" value="ZF_RING_2"/>
    <property type="match status" value="1"/>
</dbReference>
<keyword evidence="2" id="KW-0479">Metal-binding</keyword>
<evidence type="ECO:0000256" key="5">
    <source>
        <dbReference type="ARBA" id="ARBA00023136"/>
    </source>
</evidence>
<dbReference type="OrthoDB" id="4348522at2759"/>
<dbReference type="InParanoid" id="D2W5G1"/>
<dbReference type="GeneID" id="8861816"/>
<dbReference type="STRING" id="5762.D2W5G1"/>
<keyword evidence="3 6" id="KW-0863">Zinc-finger</keyword>
<organism evidence="9">
    <name type="scientific">Naegleria gruberi</name>
    <name type="common">Amoeba</name>
    <dbReference type="NCBI Taxonomy" id="5762"/>
    <lineage>
        <taxon>Eukaryota</taxon>
        <taxon>Discoba</taxon>
        <taxon>Heterolobosea</taxon>
        <taxon>Tetramitia</taxon>
        <taxon>Eutetramitia</taxon>
        <taxon>Vahlkampfiidae</taxon>
        <taxon>Naegleria</taxon>
    </lineage>
</organism>
<dbReference type="VEuPathDB" id="AmoebaDB:NAEGRDRAFT_76653"/>
<evidence type="ECO:0000256" key="4">
    <source>
        <dbReference type="ARBA" id="ARBA00022833"/>
    </source>
</evidence>
<keyword evidence="5" id="KW-0472">Membrane</keyword>
<reference evidence="8 9" key="1">
    <citation type="journal article" date="2010" name="Cell">
        <title>The genome of Naegleria gruberi illuminates early eukaryotic versatility.</title>
        <authorList>
            <person name="Fritz-Laylin L.K."/>
            <person name="Prochnik S.E."/>
            <person name="Ginger M.L."/>
            <person name="Dacks J.B."/>
            <person name="Carpenter M.L."/>
            <person name="Field M.C."/>
            <person name="Kuo A."/>
            <person name="Paredez A."/>
            <person name="Chapman J."/>
            <person name="Pham J."/>
            <person name="Shu S."/>
            <person name="Neupane R."/>
            <person name="Cipriano M."/>
            <person name="Mancuso J."/>
            <person name="Tu H."/>
            <person name="Salamov A."/>
            <person name="Lindquist E."/>
            <person name="Shapiro H."/>
            <person name="Lucas S."/>
            <person name="Grigoriev I.V."/>
            <person name="Cande W.Z."/>
            <person name="Fulton C."/>
            <person name="Rokhsar D.S."/>
            <person name="Dawson S.C."/>
        </authorList>
    </citation>
    <scope>NUCLEOTIDE SEQUENCE [LARGE SCALE GENOMIC DNA]</scope>
    <source>
        <strain evidence="8 9">NEG-M</strain>
    </source>
</reference>
<dbReference type="RefSeq" id="XP_002668434.1">
    <property type="nucleotide sequence ID" value="XM_002668388.1"/>
</dbReference>
<dbReference type="SMART" id="SM00184">
    <property type="entry name" value="RING"/>
    <property type="match status" value="1"/>
</dbReference>
<sequence>MLLALDDNVEKASKKTAASVVGKLPIVHIEEKECTCSICLEDLEVGSFASEIPFCNHKFHTECIEKWLKDYGHTCPVCKQEVTEIDFNHAKIIKEEVNNKRKGFSNKNVTESRFKKKKVE</sequence>
<dbReference type="Gene3D" id="3.30.40.10">
    <property type="entry name" value="Zinc/RING finger domain, C3HC4 (zinc finger)"/>
    <property type="match status" value="1"/>
</dbReference>
<evidence type="ECO:0000259" key="7">
    <source>
        <dbReference type="PROSITE" id="PS50089"/>
    </source>
</evidence>
<dbReference type="PANTHER" id="PTHR46151">
    <property type="entry name" value="NEP1-INTERACTING PROTEIN-LIKE 2"/>
    <property type="match status" value="1"/>
</dbReference>
<keyword evidence="9" id="KW-1185">Reference proteome</keyword>
<dbReference type="GO" id="GO:0016020">
    <property type="term" value="C:membrane"/>
    <property type="evidence" value="ECO:0007669"/>
    <property type="project" value="UniProtKB-SubCell"/>
</dbReference>
<dbReference type="EMBL" id="GG739066">
    <property type="protein sequence ID" value="EFC35690.1"/>
    <property type="molecule type" value="Genomic_DNA"/>
</dbReference>
<dbReference type="InterPro" id="IPR001841">
    <property type="entry name" value="Znf_RING"/>
</dbReference>
<comment type="subcellular location">
    <subcellularLocation>
        <location evidence="1">Membrane</location>
    </subcellularLocation>
</comment>
<dbReference type="eggNOG" id="KOG0800">
    <property type="taxonomic scope" value="Eukaryota"/>
</dbReference>
<gene>
    <name evidence="8" type="ORF">NAEGRDRAFT_76653</name>
</gene>
<dbReference type="Pfam" id="PF13639">
    <property type="entry name" value="zf-RING_2"/>
    <property type="match status" value="1"/>
</dbReference>
<evidence type="ECO:0000256" key="6">
    <source>
        <dbReference type="PROSITE-ProRule" id="PRU00175"/>
    </source>
</evidence>
<dbReference type="InterPro" id="IPR013083">
    <property type="entry name" value="Znf_RING/FYVE/PHD"/>
</dbReference>
<evidence type="ECO:0000256" key="3">
    <source>
        <dbReference type="ARBA" id="ARBA00022771"/>
    </source>
</evidence>
<dbReference type="Proteomes" id="UP000006671">
    <property type="component" value="Unassembled WGS sequence"/>
</dbReference>
<name>D2W5G1_NAEGR</name>
<dbReference type="AlphaFoldDB" id="D2W5G1"/>
<accession>D2W5G1</accession>
<evidence type="ECO:0000256" key="1">
    <source>
        <dbReference type="ARBA" id="ARBA00004370"/>
    </source>
</evidence>
<feature type="domain" description="RING-type" evidence="7">
    <location>
        <begin position="36"/>
        <end position="79"/>
    </location>
</feature>
<dbReference type="GO" id="GO:0008270">
    <property type="term" value="F:zinc ion binding"/>
    <property type="evidence" value="ECO:0007669"/>
    <property type="project" value="UniProtKB-KW"/>
</dbReference>